<feature type="transmembrane region" description="Helical" evidence="1">
    <location>
        <begin position="92"/>
        <end position="114"/>
    </location>
</feature>
<organism evidence="2 3">
    <name type="scientific">Striga asiatica</name>
    <name type="common">Asiatic witchweed</name>
    <name type="synonym">Buchnera asiatica</name>
    <dbReference type="NCBI Taxonomy" id="4170"/>
    <lineage>
        <taxon>Eukaryota</taxon>
        <taxon>Viridiplantae</taxon>
        <taxon>Streptophyta</taxon>
        <taxon>Embryophyta</taxon>
        <taxon>Tracheophyta</taxon>
        <taxon>Spermatophyta</taxon>
        <taxon>Magnoliopsida</taxon>
        <taxon>eudicotyledons</taxon>
        <taxon>Gunneridae</taxon>
        <taxon>Pentapetalae</taxon>
        <taxon>asterids</taxon>
        <taxon>lamiids</taxon>
        <taxon>Lamiales</taxon>
        <taxon>Orobanchaceae</taxon>
        <taxon>Buchnereae</taxon>
        <taxon>Striga</taxon>
    </lineage>
</organism>
<proteinExistence type="predicted"/>
<keyword evidence="1" id="KW-0812">Transmembrane</keyword>
<dbReference type="OrthoDB" id="275278at2759"/>
<gene>
    <name evidence="2" type="ORF">STAS_14079</name>
</gene>
<keyword evidence="1" id="KW-1133">Transmembrane helix</keyword>
<reference evidence="3" key="1">
    <citation type="journal article" date="2019" name="Curr. Biol.">
        <title>Genome Sequence of Striga asiatica Provides Insight into the Evolution of Plant Parasitism.</title>
        <authorList>
            <person name="Yoshida S."/>
            <person name="Kim S."/>
            <person name="Wafula E.K."/>
            <person name="Tanskanen J."/>
            <person name="Kim Y.M."/>
            <person name="Honaas L."/>
            <person name="Yang Z."/>
            <person name="Spallek T."/>
            <person name="Conn C.E."/>
            <person name="Ichihashi Y."/>
            <person name="Cheong K."/>
            <person name="Cui S."/>
            <person name="Der J.P."/>
            <person name="Gundlach H."/>
            <person name="Jiao Y."/>
            <person name="Hori C."/>
            <person name="Ishida J.K."/>
            <person name="Kasahara H."/>
            <person name="Kiba T."/>
            <person name="Kim M.S."/>
            <person name="Koo N."/>
            <person name="Laohavisit A."/>
            <person name="Lee Y.H."/>
            <person name="Lumba S."/>
            <person name="McCourt P."/>
            <person name="Mortimer J.C."/>
            <person name="Mutuku J.M."/>
            <person name="Nomura T."/>
            <person name="Sasaki-Sekimoto Y."/>
            <person name="Seto Y."/>
            <person name="Wang Y."/>
            <person name="Wakatake T."/>
            <person name="Sakakibara H."/>
            <person name="Demura T."/>
            <person name="Yamaguchi S."/>
            <person name="Yoneyama K."/>
            <person name="Manabe R.I."/>
            <person name="Nelson D.C."/>
            <person name="Schulman A.H."/>
            <person name="Timko M.P."/>
            <person name="dePamphilis C.W."/>
            <person name="Choi D."/>
            <person name="Shirasu K."/>
        </authorList>
    </citation>
    <scope>NUCLEOTIDE SEQUENCE [LARGE SCALE GENOMIC DNA]</scope>
    <source>
        <strain evidence="3">cv. UVA1</strain>
    </source>
</reference>
<dbReference type="Proteomes" id="UP000325081">
    <property type="component" value="Unassembled WGS sequence"/>
</dbReference>
<name>A0A5A7PZX6_STRAF</name>
<accession>A0A5A7PZX6</accession>
<sequence length="189" mass="21822">MGYNDMEFFNWHVQSVCCMFVPADEITGQNKRETNGRKLTVVSMDDMEFFKWNVHANKTMGLNKRETNERKLSFLPMDAGLTLPFDYPSFSLFLQVVWFSGLRLYAYTFFMLILSFVMMKCADQAVVGLSTAKAKARAKLLQESHNFYMPVYMELWQRFLGIGPAIRAGGRVASMSRWEKISDTLVMVV</sequence>
<evidence type="ECO:0000256" key="1">
    <source>
        <dbReference type="SAM" id="Phobius"/>
    </source>
</evidence>
<keyword evidence="1" id="KW-0472">Membrane</keyword>
<dbReference type="AlphaFoldDB" id="A0A5A7PZX6"/>
<protein>
    <submittedName>
        <fullName evidence="2">ABC-2 type transporter family protein</fullName>
    </submittedName>
</protein>
<comment type="caution">
    <text evidence="2">The sequence shown here is derived from an EMBL/GenBank/DDBJ whole genome shotgun (WGS) entry which is preliminary data.</text>
</comment>
<evidence type="ECO:0000313" key="2">
    <source>
        <dbReference type="EMBL" id="GER37667.1"/>
    </source>
</evidence>
<keyword evidence="3" id="KW-1185">Reference proteome</keyword>
<dbReference type="EMBL" id="BKCP01005405">
    <property type="protein sequence ID" value="GER37667.1"/>
    <property type="molecule type" value="Genomic_DNA"/>
</dbReference>
<evidence type="ECO:0000313" key="3">
    <source>
        <dbReference type="Proteomes" id="UP000325081"/>
    </source>
</evidence>